<evidence type="ECO:0000259" key="3">
    <source>
        <dbReference type="Pfam" id="PF12804"/>
    </source>
</evidence>
<dbReference type="GO" id="GO:0016740">
    <property type="term" value="F:transferase activity"/>
    <property type="evidence" value="ECO:0007669"/>
    <property type="project" value="UniProtKB-KW"/>
</dbReference>
<dbReference type="InterPro" id="IPR025877">
    <property type="entry name" value="MobA-like_NTP_Trfase"/>
</dbReference>
<dbReference type="SUPFAM" id="SSF53448">
    <property type="entry name" value="Nucleotide-diphospho-sugar transferases"/>
    <property type="match status" value="1"/>
</dbReference>
<gene>
    <name evidence="4" type="ORF">KIN34_09925</name>
</gene>
<evidence type="ECO:0000313" key="5">
    <source>
        <dbReference type="Proteomes" id="UP000722125"/>
    </source>
</evidence>
<organism evidence="4 5">
    <name type="scientific">Cellulomonas fulva</name>
    <dbReference type="NCBI Taxonomy" id="2835530"/>
    <lineage>
        <taxon>Bacteria</taxon>
        <taxon>Bacillati</taxon>
        <taxon>Actinomycetota</taxon>
        <taxon>Actinomycetes</taxon>
        <taxon>Micrococcales</taxon>
        <taxon>Cellulomonadaceae</taxon>
        <taxon>Cellulomonas</taxon>
    </lineage>
</organism>
<evidence type="ECO:0000256" key="2">
    <source>
        <dbReference type="ARBA" id="ARBA00022695"/>
    </source>
</evidence>
<dbReference type="EMBL" id="JAHBOH010000001">
    <property type="protein sequence ID" value="MBT0994604.1"/>
    <property type="molecule type" value="Genomic_DNA"/>
</dbReference>
<dbReference type="InterPro" id="IPR029044">
    <property type="entry name" value="Nucleotide-diphossugar_trans"/>
</dbReference>
<evidence type="ECO:0000313" key="4">
    <source>
        <dbReference type="EMBL" id="MBT0994604.1"/>
    </source>
</evidence>
<dbReference type="PANTHER" id="PTHR43584:SF8">
    <property type="entry name" value="N-ACETYLMURAMATE ALPHA-1-PHOSPHATE URIDYLYLTRANSFERASE"/>
    <property type="match status" value="1"/>
</dbReference>
<evidence type="ECO:0000256" key="1">
    <source>
        <dbReference type="ARBA" id="ARBA00022679"/>
    </source>
</evidence>
<accession>A0ABS5TZL7</accession>
<dbReference type="Pfam" id="PF12804">
    <property type="entry name" value="NTP_transf_3"/>
    <property type="match status" value="1"/>
</dbReference>
<keyword evidence="2" id="KW-0548">Nucleotidyltransferase</keyword>
<keyword evidence="1 4" id="KW-0808">Transferase</keyword>
<protein>
    <submittedName>
        <fullName evidence="4">NTP transferase domain-containing protein</fullName>
    </submittedName>
</protein>
<feature type="domain" description="MobA-like NTP transferase" evidence="3">
    <location>
        <begin position="3"/>
        <end position="155"/>
    </location>
</feature>
<reference evidence="4 5" key="1">
    <citation type="submission" date="2021-05" db="EMBL/GenBank/DDBJ databases">
        <title>Description of Cellulomonas sp. DKR-3 sp. nov.</title>
        <authorList>
            <person name="Dahal R.H."/>
            <person name="Chaudhary D.K."/>
        </authorList>
    </citation>
    <scope>NUCLEOTIDE SEQUENCE [LARGE SCALE GENOMIC DNA]</scope>
    <source>
        <strain evidence="4 5">DKR-3</strain>
    </source>
</reference>
<dbReference type="InterPro" id="IPR050065">
    <property type="entry name" value="GlmU-like"/>
</dbReference>
<dbReference type="Proteomes" id="UP000722125">
    <property type="component" value="Unassembled WGS sequence"/>
</dbReference>
<dbReference type="Gene3D" id="3.90.550.10">
    <property type="entry name" value="Spore Coat Polysaccharide Biosynthesis Protein SpsA, Chain A"/>
    <property type="match status" value="1"/>
</dbReference>
<proteinExistence type="predicted"/>
<name>A0ABS5TZL7_9CELL</name>
<sequence length="231" mass="24577">MNVVILAAGLGSRLGTGAPKALTRLRDGRTILRQQLDILASRVLTARVHVVVGFRAQDVVAAEPSVVAVPNPRFATTNTARSLAIGLDACPPGDVLWLNGDVVCDPGVVDRLLAERGTAIAVDTAAVGEEEVKYDLDAEGWVRRLSKQVAPALGEAVGVNLVAAGDRDVLRRRLEQVADGDYFERAVELAIDLDALRVRPVDVSDLFAVEVDFPEDLARADAALAATLVER</sequence>
<comment type="caution">
    <text evidence="4">The sequence shown here is derived from an EMBL/GenBank/DDBJ whole genome shotgun (WGS) entry which is preliminary data.</text>
</comment>
<dbReference type="PANTHER" id="PTHR43584">
    <property type="entry name" value="NUCLEOTIDYL TRANSFERASE"/>
    <property type="match status" value="1"/>
</dbReference>
<keyword evidence="5" id="KW-1185">Reference proteome</keyword>